<name>A0A099I4Z6_CLOIN</name>
<evidence type="ECO:0000256" key="2">
    <source>
        <dbReference type="SAM" id="Phobius"/>
    </source>
</evidence>
<dbReference type="CDD" id="cd02696">
    <property type="entry name" value="MurNAc-LAA"/>
    <property type="match status" value="1"/>
</dbReference>
<dbReference type="RefSeq" id="WP_044905496.1">
    <property type="nucleotide sequence ID" value="NZ_JQIF01000048.1"/>
</dbReference>
<organism evidence="4 5">
    <name type="scientific">Clostridium innocuum</name>
    <dbReference type="NCBI Taxonomy" id="1522"/>
    <lineage>
        <taxon>Bacteria</taxon>
        <taxon>Bacillati</taxon>
        <taxon>Bacillota</taxon>
        <taxon>Clostridia</taxon>
        <taxon>Eubacteriales</taxon>
        <taxon>Clostridiaceae</taxon>
        <taxon>Clostridium</taxon>
    </lineage>
</organism>
<dbReference type="Pfam" id="PF01520">
    <property type="entry name" value="Amidase_3"/>
    <property type="match status" value="1"/>
</dbReference>
<accession>A0A099I4Z6</accession>
<dbReference type="InterPro" id="IPR050695">
    <property type="entry name" value="N-acetylmuramoyl_amidase_3"/>
</dbReference>
<dbReference type="GO" id="GO:0030288">
    <property type="term" value="C:outer membrane-bounded periplasmic space"/>
    <property type="evidence" value="ECO:0007669"/>
    <property type="project" value="TreeGrafter"/>
</dbReference>
<evidence type="ECO:0000313" key="5">
    <source>
        <dbReference type="Proteomes" id="UP000030008"/>
    </source>
</evidence>
<keyword evidence="2" id="KW-0812">Transmembrane</keyword>
<feature type="transmembrane region" description="Helical" evidence="2">
    <location>
        <begin position="171"/>
        <end position="189"/>
    </location>
</feature>
<dbReference type="EMBL" id="JQIF01000048">
    <property type="protein sequence ID" value="KGJ53029.1"/>
    <property type="molecule type" value="Genomic_DNA"/>
</dbReference>
<evidence type="ECO:0000259" key="3">
    <source>
        <dbReference type="SMART" id="SM00646"/>
    </source>
</evidence>
<dbReference type="PANTHER" id="PTHR30404">
    <property type="entry name" value="N-ACETYLMURAMOYL-L-ALANINE AMIDASE"/>
    <property type="match status" value="1"/>
</dbReference>
<evidence type="ECO:0000313" key="4">
    <source>
        <dbReference type="EMBL" id="KGJ53029.1"/>
    </source>
</evidence>
<evidence type="ECO:0000256" key="1">
    <source>
        <dbReference type="ARBA" id="ARBA00022801"/>
    </source>
</evidence>
<dbReference type="PANTHER" id="PTHR30404:SF0">
    <property type="entry name" value="N-ACETYLMURAMOYL-L-ALANINE AMIDASE AMIC"/>
    <property type="match status" value="1"/>
</dbReference>
<dbReference type="Gene3D" id="3.40.630.40">
    <property type="entry name" value="Zn-dependent exopeptidases"/>
    <property type="match status" value="1"/>
</dbReference>
<dbReference type="GO" id="GO:0008745">
    <property type="term" value="F:N-acetylmuramoyl-L-alanine amidase activity"/>
    <property type="evidence" value="ECO:0007669"/>
    <property type="project" value="InterPro"/>
</dbReference>
<dbReference type="GO" id="GO:0009253">
    <property type="term" value="P:peptidoglycan catabolic process"/>
    <property type="evidence" value="ECO:0007669"/>
    <property type="project" value="InterPro"/>
</dbReference>
<dbReference type="AlphaFoldDB" id="A0A099I4Z6"/>
<sequence length="195" mass="21928">MAVRIYVDQGHNPGNINAGASGNGVVESEVTYWVGIYLASFLYADQRFEVKVSRPFPDTVLGYDQASSLRARVDEANAWPADYFVSIHVNSNPNPAINGSEVYVYRENSTAYDLGVNVLESIVDLVGTRYNQVRTNPSLYVLRRTSMPAILVELAYLSNLQDAEKLLNDQYLFAFSIYIGILNYLGYSYDPFPRR</sequence>
<proteinExistence type="predicted"/>
<comment type="caution">
    <text evidence="4">The sequence shown here is derived from an EMBL/GenBank/DDBJ whole genome shotgun (WGS) entry which is preliminary data.</text>
</comment>
<dbReference type="SMART" id="SM00646">
    <property type="entry name" value="Ami_3"/>
    <property type="match status" value="1"/>
</dbReference>
<feature type="domain" description="MurNAc-LAA" evidence="3">
    <location>
        <begin position="73"/>
        <end position="182"/>
    </location>
</feature>
<protein>
    <submittedName>
        <fullName evidence="4">Cell wall hydrolase</fullName>
    </submittedName>
</protein>
<reference evidence="4 5" key="1">
    <citation type="submission" date="2014-08" db="EMBL/GenBank/DDBJ databases">
        <title>Clostridium innocuum, an unnegligible vancomycin-resistant pathogen causing extra-intestinal infections.</title>
        <authorList>
            <person name="Feng Y."/>
            <person name="Chiu C.-H."/>
        </authorList>
    </citation>
    <scope>NUCLEOTIDE SEQUENCE [LARGE SCALE GENOMIC DNA]</scope>
    <source>
        <strain evidence="4 5">AN88</strain>
    </source>
</reference>
<keyword evidence="2" id="KW-1133">Transmembrane helix</keyword>
<keyword evidence="1 4" id="KW-0378">Hydrolase</keyword>
<keyword evidence="2" id="KW-0472">Membrane</keyword>
<gene>
    <name evidence="4" type="ORF">CIAN88_11165</name>
</gene>
<dbReference type="InterPro" id="IPR002508">
    <property type="entry name" value="MurNAc-LAA_cat"/>
</dbReference>
<dbReference type="Proteomes" id="UP000030008">
    <property type="component" value="Unassembled WGS sequence"/>
</dbReference>
<dbReference type="SUPFAM" id="SSF53187">
    <property type="entry name" value="Zn-dependent exopeptidases"/>
    <property type="match status" value="1"/>
</dbReference>